<keyword evidence="3" id="KW-0472">Membrane</keyword>
<dbReference type="Gene3D" id="1.10.287.70">
    <property type="match status" value="1"/>
</dbReference>
<evidence type="ECO:0000256" key="2">
    <source>
        <dbReference type="SAM" id="MobiDB-lite"/>
    </source>
</evidence>
<keyword evidence="3" id="KW-1133">Transmembrane helix</keyword>
<dbReference type="PANTHER" id="PTHR43833:SF9">
    <property type="entry name" value="POTASSIUM CHANNEL PROTEIN YUGO-RELATED"/>
    <property type="match status" value="1"/>
</dbReference>
<evidence type="ECO:0000313" key="6">
    <source>
        <dbReference type="Proteomes" id="UP000322699"/>
    </source>
</evidence>
<dbReference type="GO" id="GO:0006813">
    <property type="term" value="P:potassium ion transport"/>
    <property type="evidence" value="ECO:0007669"/>
    <property type="project" value="InterPro"/>
</dbReference>
<feature type="transmembrane region" description="Helical" evidence="3">
    <location>
        <begin position="29"/>
        <end position="48"/>
    </location>
</feature>
<evidence type="ECO:0000256" key="1">
    <source>
        <dbReference type="ARBA" id="ARBA00004651"/>
    </source>
</evidence>
<reference evidence="5 6" key="1">
    <citation type="submission" date="2019-08" db="EMBL/GenBank/DDBJ databases">
        <title>Deep-cultivation of Planctomycetes and their phenomic and genomic characterization uncovers novel biology.</title>
        <authorList>
            <person name="Wiegand S."/>
            <person name="Jogler M."/>
            <person name="Boedeker C."/>
            <person name="Pinto D."/>
            <person name="Vollmers J."/>
            <person name="Rivas-Marin E."/>
            <person name="Kohn T."/>
            <person name="Peeters S.H."/>
            <person name="Heuer A."/>
            <person name="Rast P."/>
            <person name="Oberbeckmann S."/>
            <person name="Bunk B."/>
            <person name="Jeske O."/>
            <person name="Meyerdierks A."/>
            <person name="Storesund J.E."/>
            <person name="Kallscheuer N."/>
            <person name="Luecker S."/>
            <person name="Lage O.M."/>
            <person name="Pohl T."/>
            <person name="Merkel B.J."/>
            <person name="Hornburger P."/>
            <person name="Mueller R.-W."/>
            <person name="Bruemmer F."/>
            <person name="Labrenz M."/>
            <person name="Spormann A.M."/>
            <person name="Op Den Camp H."/>
            <person name="Overmann J."/>
            <person name="Amann R."/>
            <person name="Jetten M.S.M."/>
            <person name="Mascher T."/>
            <person name="Medema M.H."/>
            <person name="Devos D.P."/>
            <person name="Kaster A.-K."/>
            <person name="Ovreas L."/>
            <person name="Rohde M."/>
            <person name="Galperin M.Y."/>
            <person name="Jogler C."/>
        </authorList>
    </citation>
    <scope>NUCLEOTIDE SEQUENCE [LARGE SCALE GENOMIC DNA]</scope>
    <source>
        <strain evidence="5 6">LF1</strain>
    </source>
</reference>
<dbReference type="PANTHER" id="PTHR43833">
    <property type="entry name" value="POTASSIUM CHANNEL PROTEIN 2-RELATED-RELATED"/>
    <property type="match status" value="1"/>
</dbReference>
<dbReference type="SUPFAM" id="SSF81324">
    <property type="entry name" value="Voltage-gated potassium channels"/>
    <property type="match status" value="1"/>
</dbReference>
<dbReference type="AlphaFoldDB" id="A0A5B1C9U1"/>
<dbReference type="InterPro" id="IPR036291">
    <property type="entry name" value="NAD(P)-bd_dom_sf"/>
</dbReference>
<protein>
    <submittedName>
        <fullName evidence="5">Inner membrane protein YbaL</fullName>
    </submittedName>
</protein>
<proteinExistence type="predicted"/>
<comment type="caution">
    <text evidence="5">The sequence shown here is derived from an EMBL/GenBank/DDBJ whole genome shotgun (WGS) entry which is preliminary data.</text>
</comment>
<dbReference type="Gene3D" id="3.40.50.720">
    <property type="entry name" value="NAD(P)-binding Rossmann-like Domain"/>
    <property type="match status" value="1"/>
</dbReference>
<dbReference type="Proteomes" id="UP000322699">
    <property type="component" value="Unassembled WGS sequence"/>
</dbReference>
<organism evidence="5 6">
    <name type="scientific">Rubripirellula obstinata</name>
    <dbReference type="NCBI Taxonomy" id="406547"/>
    <lineage>
        <taxon>Bacteria</taxon>
        <taxon>Pseudomonadati</taxon>
        <taxon>Planctomycetota</taxon>
        <taxon>Planctomycetia</taxon>
        <taxon>Pirellulales</taxon>
        <taxon>Pirellulaceae</taxon>
        <taxon>Rubripirellula</taxon>
    </lineage>
</organism>
<dbReference type="Pfam" id="PF07885">
    <property type="entry name" value="Ion_trans_2"/>
    <property type="match status" value="1"/>
</dbReference>
<dbReference type="InterPro" id="IPR050721">
    <property type="entry name" value="Trk_Ktr_HKT_K-transport"/>
</dbReference>
<feature type="transmembrane region" description="Helical" evidence="3">
    <location>
        <begin position="54"/>
        <end position="72"/>
    </location>
</feature>
<evidence type="ECO:0000256" key="3">
    <source>
        <dbReference type="SAM" id="Phobius"/>
    </source>
</evidence>
<evidence type="ECO:0000313" key="5">
    <source>
        <dbReference type="EMBL" id="KAA1257908.1"/>
    </source>
</evidence>
<dbReference type="Pfam" id="PF02254">
    <property type="entry name" value="TrkA_N"/>
    <property type="match status" value="1"/>
</dbReference>
<sequence length="324" mass="35376">MTNPKEREFQRAVTRQAPSKPAQKGSHETLRRGLAFFMATFVLASAGYKIAGWSWIDSVYMVTITIFGVGYGEVHPVESPGMKLLTMGLILAGCTSLVYVIGGIVQMLAEGEIERMLGIRKRSKDVDLLHDHTIICGYGRVGQMLASELEAHDQPLVILDIDATRVEQATEDGFLAVQGNAVDDETLHDVGLFRARTLATVLPDDAKNVFITLTARDLCDSIRIIARAECPTTERKLIRSGASHVVMPAAIGAIRIAQLASNDEADEKELPEARYRMVHGQPQSCLVTPTDEDSVQDEVEELAHLASDLAHSIAAKKSEVVEVD</sequence>
<feature type="transmembrane region" description="Helical" evidence="3">
    <location>
        <begin position="84"/>
        <end position="109"/>
    </location>
</feature>
<keyword evidence="3" id="KW-0812">Transmembrane</keyword>
<dbReference type="InterPro" id="IPR013099">
    <property type="entry name" value="K_chnl_dom"/>
</dbReference>
<dbReference type="GO" id="GO:0005886">
    <property type="term" value="C:plasma membrane"/>
    <property type="evidence" value="ECO:0007669"/>
    <property type="project" value="UniProtKB-SubCell"/>
</dbReference>
<feature type="region of interest" description="Disordered" evidence="2">
    <location>
        <begin position="1"/>
        <end position="26"/>
    </location>
</feature>
<feature type="compositionally biased region" description="Basic and acidic residues" evidence="2">
    <location>
        <begin position="1"/>
        <end position="10"/>
    </location>
</feature>
<dbReference type="InterPro" id="IPR003148">
    <property type="entry name" value="RCK_N"/>
</dbReference>
<dbReference type="OrthoDB" id="9785285at2"/>
<dbReference type="SUPFAM" id="SSF51735">
    <property type="entry name" value="NAD(P)-binding Rossmann-fold domains"/>
    <property type="match status" value="1"/>
</dbReference>
<accession>A0A5B1C9U1</accession>
<name>A0A5B1C9U1_9BACT</name>
<evidence type="ECO:0000259" key="4">
    <source>
        <dbReference type="PROSITE" id="PS51201"/>
    </source>
</evidence>
<keyword evidence="6" id="KW-1185">Reference proteome</keyword>
<dbReference type="EMBL" id="VRLW01000001">
    <property type="protein sequence ID" value="KAA1257908.1"/>
    <property type="molecule type" value="Genomic_DNA"/>
</dbReference>
<comment type="subcellular location">
    <subcellularLocation>
        <location evidence="1">Cell membrane</location>
        <topology evidence="1">Multi-pass membrane protein</topology>
    </subcellularLocation>
</comment>
<gene>
    <name evidence="5" type="primary">ybaL_1</name>
    <name evidence="5" type="ORF">LF1_03980</name>
</gene>
<dbReference type="PROSITE" id="PS51201">
    <property type="entry name" value="RCK_N"/>
    <property type="match status" value="1"/>
</dbReference>
<feature type="domain" description="RCK N-terminal" evidence="4">
    <location>
        <begin position="130"/>
        <end position="247"/>
    </location>
</feature>
<dbReference type="RefSeq" id="WP_068267325.1">
    <property type="nucleotide sequence ID" value="NZ_LWSK01000188.1"/>
</dbReference>